<proteinExistence type="predicted"/>
<keyword evidence="2" id="KW-1185">Reference proteome</keyword>
<dbReference type="AlphaFoldDB" id="A0A8J6BTB4"/>
<evidence type="ECO:0000313" key="2">
    <source>
        <dbReference type="Proteomes" id="UP000729402"/>
    </source>
</evidence>
<dbReference type="EMBL" id="JAAALK010000080">
    <property type="protein sequence ID" value="KAG8094814.1"/>
    <property type="molecule type" value="Genomic_DNA"/>
</dbReference>
<protein>
    <submittedName>
        <fullName evidence="1">Uncharacterized protein</fullName>
    </submittedName>
</protein>
<gene>
    <name evidence="1" type="ORF">GUJ93_ZPchr0012g21527</name>
</gene>
<organism evidence="1 2">
    <name type="scientific">Zizania palustris</name>
    <name type="common">Northern wild rice</name>
    <dbReference type="NCBI Taxonomy" id="103762"/>
    <lineage>
        <taxon>Eukaryota</taxon>
        <taxon>Viridiplantae</taxon>
        <taxon>Streptophyta</taxon>
        <taxon>Embryophyta</taxon>
        <taxon>Tracheophyta</taxon>
        <taxon>Spermatophyta</taxon>
        <taxon>Magnoliopsida</taxon>
        <taxon>Liliopsida</taxon>
        <taxon>Poales</taxon>
        <taxon>Poaceae</taxon>
        <taxon>BOP clade</taxon>
        <taxon>Oryzoideae</taxon>
        <taxon>Oryzeae</taxon>
        <taxon>Zizaniinae</taxon>
        <taxon>Zizania</taxon>
    </lineage>
</organism>
<dbReference type="Proteomes" id="UP000729402">
    <property type="component" value="Unassembled WGS sequence"/>
</dbReference>
<comment type="caution">
    <text evidence="1">The sequence shown here is derived from an EMBL/GenBank/DDBJ whole genome shotgun (WGS) entry which is preliminary data.</text>
</comment>
<reference evidence="1" key="2">
    <citation type="submission" date="2021-02" db="EMBL/GenBank/DDBJ databases">
        <authorList>
            <person name="Kimball J.A."/>
            <person name="Haas M.W."/>
            <person name="Macchietto M."/>
            <person name="Kono T."/>
            <person name="Duquette J."/>
            <person name="Shao M."/>
        </authorList>
    </citation>
    <scope>NUCLEOTIDE SEQUENCE</scope>
    <source>
        <tissue evidence="1">Fresh leaf tissue</tissue>
    </source>
</reference>
<name>A0A8J6BTB4_ZIZPA</name>
<reference evidence="1" key="1">
    <citation type="journal article" date="2021" name="bioRxiv">
        <title>Whole Genome Assembly and Annotation of Northern Wild Rice, Zizania palustris L., Supports a Whole Genome Duplication in the Zizania Genus.</title>
        <authorList>
            <person name="Haas M."/>
            <person name="Kono T."/>
            <person name="Macchietto M."/>
            <person name="Millas R."/>
            <person name="McGilp L."/>
            <person name="Shao M."/>
            <person name="Duquette J."/>
            <person name="Hirsch C.N."/>
            <person name="Kimball J."/>
        </authorList>
    </citation>
    <scope>NUCLEOTIDE SEQUENCE</scope>
    <source>
        <tissue evidence="1">Fresh leaf tissue</tissue>
    </source>
</reference>
<evidence type="ECO:0000313" key="1">
    <source>
        <dbReference type="EMBL" id="KAG8094814.1"/>
    </source>
</evidence>
<sequence>MRFTHVEIPIIPGEEPAWLTLVGEEDNVRGDGVFVEHAFVKCLGGLVSVVMREMRAMRVVLPDQQDHNSVLVQCKAAGGGSRR</sequence>
<accession>A0A8J6BTB4</accession>